<evidence type="ECO:0000313" key="2">
    <source>
        <dbReference type="Proteomes" id="UP000422232"/>
    </source>
</evidence>
<dbReference type="SUPFAM" id="SSF110997">
    <property type="entry name" value="Sporulation related repeat"/>
    <property type="match status" value="1"/>
</dbReference>
<dbReference type="PROSITE" id="PS51724">
    <property type="entry name" value="SPOR"/>
    <property type="match status" value="1"/>
</dbReference>
<reference evidence="1 2" key="1">
    <citation type="submission" date="2019-04" db="EMBL/GenBank/DDBJ databases">
        <title>Complete genome sequencing of Piscirickettsia salmonis strain Psal-009.</title>
        <authorList>
            <person name="Schober I."/>
            <person name="Bunk B."/>
            <person name="Sproer C."/>
            <person name="Carril G.P."/>
            <person name="Riedel T."/>
            <person name="Flores-Herrera P.A."/>
            <person name="Nourdin-Galindo G."/>
            <person name="Marshall S.H."/>
            <person name="Overmann J."/>
        </authorList>
    </citation>
    <scope>NUCLEOTIDE SEQUENCE [LARGE SCALE GENOMIC DNA]</scope>
    <source>
        <strain evidence="1 2">Psal-009</strain>
    </source>
</reference>
<proteinExistence type="predicted"/>
<evidence type="ECO:0000313" key="1">
    <source>
        <dbReference type="EMBL" id="QGO07172.1"/>
    </source>
</evidence>
<gene>
    <name evidence="1" type="ORF">Psal009_03111</name>
</gene>
<sequence>MKKLVKCIVRVFYLFMLTYSSLWALAPVETLVPTAFSQIQSSHATDLADQTASMPRLNSQSVSVEASPSLNLNSLKVSSELKSSALSSQTTRQVNPGFVRYLQIAAFKQYDDAMTTIAGLRPLIGSYQAYIKHKNGFNIIRVGPLMSLKETLALQIKLSRNGYQGTMIVMT</sequence>
<dbReference type="Gene3D" id="3.30.70.1070">
    <property type="entry name" value="Sporulation related repeat"/>
    <property type="match status" value="1"/>
</dbReference>
<name>A0A9Q5VCK8_PISSA</name>
<accession>A0A9Q5VCK8</accession>
<dbReference type="Proteomes" id="UP000422232">
    <property type="component" value="Chromosome"/>
</dbReference>
<organism evidence="1 2">
    <name type="scientific">Piscirickettsia salmonis</name>
    <dbReference type="NCBI Taxonomy" id="1238"/>
    <lineage>
        <taxon>Bacteria</taxon>
        <taxon>Pseudomonadati</taxon>
        <taxon>Pseudomonadota</taxon>
        <taxon>Gammaproteobacteria</taxon>
        <taxon>Thiotrichales</taxon>
        <taxon>Piscirickettsiaceae</taxon>
        <taxon>Piscirickettsia</taxon>
    </lineage>
</organism>
<dbReference type="AlphaFoldDB" id="A0A9Q5VCK8"/>
<dbReference type="RefSeq" id="WP_016210373.1">
    <property type="nucleotide sequence ID" value="NZ_CP038932.1"/>
</dbReference>
<protein>
    <submittedName>
        <fullName evidence="1">Sporulation related domain protein</fullName>
    </submittedName>
</protein>
<dbReference type="EMBL" id="CP038908">
    <property type="protein sequence ID" value="QGO07172.1"/>
    <property type="molecule type" value="Genomic_DNA"/>
</dbReference>
<dbReference type="InterPro" id="IPR007730">
    <property type="entry name" value="SPOR-like_dom"/>
</dbReference>
<keyword evidence="2" id="KW-1185">Reference proteome</keyword>
<dbReference type="InterPro" id="IPR036680">
    <property type="entry name" value="SPOR-like_sf"/>
</dbReference>
<dbReference type="Pfam" id="PF05036">
    <property type="entry name" value="SPOR"/>
    <property type="match status" value="1"/>
</dbReference>
<dbReference type="GO" id="GO:0042834">
    <property type="term" value="F:peptidoglycan binding"/>
    <property type="evidence" value="ECO:0007669"/>
    <property type="project" value="InterPro"/>
</dbReference>